<reference evidence="2 3" key="1">
    <citation type="submission" date="2020-08" db="EMBL/GenBank/DDBJ databases">
        <title>Genomic Encyclopedia of Type Strains, Phase IV (KMG-IV): sequencing the most valuable type-strain genomes for metagenomic binning, comparative biology and taxonomic classification.</title>
        <authorList>
            <person name="Goeker M."/>
        </authorList>
    </citation>
    <scope>NUCLEOTIDE SEQUENCE [LARGE SCALE GENOMIC DNA]</scope>
    <source>
        <strain evidence="2 3">DSM 7465</strain>
    </source>
</reference>
<accession>A0A840HUH4</accession>
<comment type="caution">
    <text evidence="2">The sequence shown here is derived from an EMBL/GenBank/DDBJ whole genome shotgun (WGS) entry which is preliminary data.</text>
</comment>
<keyword evidence="3" id="KW-1185">Reference proteome</keyword>
<organism evidence="2 3">
    <name type="scientific">Rhizorhapis suberifaciens</name>
    <name type="common">corky root of lettuce</name>
    <dbReference type="NCBI Taxonomy" id="13656"/>
    <lineage>
        <taxon>Bacteria</taxon>
        <taxon>Pseudomonadati</taxon>
        <taxon>Pseudomonadota</taxon>
        <taxon>Alphaproteobacteria</taxon>
        <taxon>Sphingomonadales</taxon>
        <taxon>Sphingomonadaceae</taxon>
        <taxon>Rhizorhapis</taxon>
    </lineage>
</organism>
<evidence type="ECO:0000259" key="1">
    <source>
        <dbReference type="Pfam" id="PF07238"/>
    </source>
</evidence>
<dbReference type="Pfam" id="PF07238">
    <property type="entry name" value="PilZ"/>
    <property type="match status" value="1"/>
</dbReference>
<dbReference type="AlphaFoldDB" id="A0A840HUH4"/>
<sequence length="120" mass="13247">MSTIVRSPDQSGAKNFVTNELRYSVMVKGSLFNDDFPEGLPLRIVNISEGGLMAVIPYGVRVYSAVSIGLRNLPPVEAHVAWCRTDRIGVAFDEKIDLDLFFGRTSSSMKSEPLIRKLNG</sequence>
<dbReference type="EMBL" id="JACHOV010000005">
    <property type="protein sequence ID" value="MBB4641247.1"/>
    <property type="molecule type" value="Genomic_DNA"/>
</dbReference>
<dbReference type="GO" id="GO:0035438">
    <property type="term" value="F:cyclic-di-GMP binding"/>
    <property type="evidence" value="ECO:0007669"/>
    <property type="project" value="InterPro"/>
</dbReference>
<protein>
    <recommendedName>
        <fullName evidence="1">PilZ domain-containing protein</fullName>
    </recommendedName>
</protein>
<evidence type="ECO:0000313" key="3">
    <source>
        <dbReference type="Proteomes" id="UP000575068"/>
    </source>
</evidence>
<gene>
    <name evidence="2" type="ORF">HNQ99_001552</name>
</gene>
<evidence type="ECO:0000313" key="2">
    <source>
        <dbReference type="EMBL" id="MBB4641247.1"/>
    </source>
</evidence>
<name>A0A840HUH4_9SPHN</name>
<dbReference type="InterPro" id="IPR009875">
    <property type="entry name" value="PilZ_domain"/>
</dbReference>
<proteinExistence type="predicted"/>
<feature type="domain" description="PilZ" evidence="1">
    <location>
        <begin position="21"/>
        <end position="98"/>
    </location>
</feature>
<dbReference type="Proteomes" id="UP000575068">
    <property type="component" value="Unassembled WGS sequence"/>
</dbReference>
<dbReference type="RefSeq" id="WP_184475058.1">
    <property type="nucleotide sequence ID" value="NZ_JACHOV010000005.1"/>
</dbReference>